<name>A0A518GEV7_9BACT</name>
<feature type="transmembrane region" description="Helical" evidence="6">
    <location>
        <begin position="118"/>
        <end position="136"/>
    </location>
</feature>
<protein>
    <submittedName>
        <fullName evidence="9">ComEC family competence protein</fullName>
    </submittedName>
</protein>
<keyword evidence="2" id="KW-1003">Cell membrane</keyword>
<evidence type="ECO:0000256" key="5">
    <source>
        <dbReference type="ARBA" id="ARBA00023136"/>
    </source>
</evidence>
<dbReference type="Proteomes" id="UP000318017">
    <property type="component" value="Chromosome"/>
</dbReference>
<organism evidence="9 10">
    <name type="scientific">Aureliella helgolandensis</name>
    <dbReference type="NCBI Taxonomy" id="2527968"/>
    <lineage>
        <taxon>Bacteria</taxon>
        <taxon>Pseudomonadati</taxon>
        <taxon>Planctomycetota</taxon>
        <taxon>Planctomycetia</taxon>
        <taxon>Pirellulales</taxon>
        <taxon>Pirellulaceae</taxon>
        <taxon>Aureliella</taxon>
    </lineage>
</organism>
<dbReference type="InterPro" id="IPR052159">
    <property type="entry name" value="Competence_DNA_uptake"/>
</dbReference>
<dbReference type="Pfam" id="PF13567">
    <property type="entry name" value="DUF4131"/>
    <property type="match status" value="1"/>
</dbReference>
<keyword evidence="4 6" id="KW-1133">Transmembrane helix</keyword>
<dbReference type="InterPro" id="IPR004477">
    <property type="entry name" value="ComEC_N"/>
</dbReference>
<feature type="transmembrane region" description="Helical" evidence="6">
    <location>
        <begin position="332"/>
        <end position="356"/>
    </location>
</feature>
<comment type="subcellular location">
    <subcellularLocation>
        <location evidence="1">Cell membrane</location>
        <topology evidence="1">Multi-pass membrane protein</topology>
    </subcellularLocation>
</comment>
<feature type="transmembrane region" description="Helical" evidence="6">
    <location>
        <begin position="575"/>
        <end position="591"/>
    </location>
</feature>
<feature type="transmembrane region" description="Helical" evidence="6">
    <location>
        <begin position="71"/>
        <end position="88"/>
    </location>
</feature>
<dbReference type="AlphaFoldDB" id="A0A518GEV7"/>
<dbReference type="InterPro" id="IPR025405">
    <property type="entry name" value="DUF4131"/>
</dbReference>
<feature type="transmembrane region" description="Helical" evidence="6">
    <location>
        <begin position="598"/>
        <end position="621"/>
    </location>
</feature>
<feature type="transmembrane region" description="Helical" evidence="6">
    <location>
        <begin position="536"/>
        <end position="555"/>
    </location>
</feature>
<keyword evidence="10" id="KW-1185">Reference proteome</keyword>
<evidence type="ECO:0000256" key="3">
    <source>
        <dbReference type="ARBA" id="ARBA00022692"/>
    </source>
</evidence>
<feature type="transmembrane region" description="Helical" evidence="6">
    <location>
        <begin position="362"/>
        <end position="392"/>
    </location>
</feature>
<evidence type="ECO:0000256" key="1">
    <source>
        <dbReference type="ARBA" id="ARBA00004651"/>
    </source>
</evidence>
<evidence type="ECO:0000313" key="9">
    <source>
        <dbReference type="EMBL" id="QDV27136.1"/>
    </source>
</evidence>
<dbReference type="InterPro" id="IPR035681">
    <property type="entry name" value="ComA-like_MBL"/>
</dbReference>
<dbReference type="OrthoDB" id="9761531at2"/>
<dbReference type="GO" id="GO:0005886">
    <property type="term" value="C:plasma membrane"/>
    <property type="evidence" value="ECO:0007669"/>
    <property type="project" value="UniProtKB-SubCell"/>
</dbReference>
<feature type="transmembrane region" description="Helical" evidence="6">
    <location>
        <begin position="509"/>
        <end position="529"/>
    </location>
</feature>
<dbReference type="EMBL" id="CP036298">
    <property type="protein sequence ID" value="QDV27136.1"/>
    <property type="molecule type" value="Genomic_DNA"/>
</dbReference>
<evidence type="ECO:0000256" key="2">
    <source>
        <dbReference type="ARBA" id="ARBA00022475"/>
    </source>
</evidence>
<dbReference type="PANTHER" id="PTHR30619">
    <property type="entry name" value="DNA INTERNALIZATION/COMPETENCE PROTEIN COMEC/REC2"/>
    <property type="match status" value="1"/>
</dbReference>
<dbReference type="PANTHER" id="PTHR30619:SF1">
    <property type="entry name" value="RECOMBINATION PROTEIN 2"/>
    <property type="match status" value="1"/>
</dbReference>
<accession>A0A518GEV7</accession>
<evidence type="ECO:0000259" key="7">
    <source>
        <dbReference type="Pfam" id="PF03772"/>
    </source>
</evidence>
<evidence type="ECO:0000256" key="4">
    <source>
        <dbReference type="ARBA" id="ARBA00022989"/>
    </source>
</evidence>
<reference evidence="9 10" key="1">
    <citation type="submission" date="2019-02" db="EMBL/GenBank/DDBJ databases">
        <title>Deep-cultivation of Planctomycetes and their phenomic and genomic characterization uncovers novel biology.</title>
        <authorList>
            <person name="Wiegand S."/>
            <person name="Jogler M."/>
            <person name="Boedeker C."/>
            <person name="Pinto D."/>
            <person name="Vollmers J."/>
            <person name="Rivas-Marin E."/>
            <person name="Kohn T."/>
            <person name="Peeters S.H."/>
            <person name="Heuer A."/>
            <person name="Rast P."/>
            <person name="Oberbeckmann S."/>
            <person name="Bunk B."/>
            <person name="Jeske O."/>
            <person name="Meyerdierks A."/>
            <person name="Storesund J.E."/>
            <person name="Kallscheuer N."/>
            <person name="Luecker S."/>
            <person name="Lage O.M."/>
            <person name="Pohl T."/>
            <person name="Merkel B.J."/>
            <person name="Hornburger P."/>
            <person name="Mueller R.-W."/>
            <person name="Bruemmer F."/>
            <person name="Labrenz M."/>
            <person name="Spormann A.M."/>
            <person name="Op den Camp H."/>
            <person name="Overmann J."/>
            <person name="Amann R."/>
            <person name="Jetten M.S.M."/>
            <person name="Mascher T."/>
            <person name="Medema M.H."/>
            <person name="Devos D.P."/>
            <person name="Kaster A.-K."/>
            <person name="Ovreas L."/>
            <person name="Rohde M."/>
            <person name="Galperin M.Y."/>
            <person name="Jogler C."/>
        </authorList>
    </citation>
    <scope>NUCLEOTIDE SEQUENCE [LARGE SCALE GENOMIC DNA]</scope>
    <source>
        <strain evidence="9 10">Q31a</strain>
    </source>
</reference>
<evidence type="ECO:0000259" key="8">
    <source>
        <dbReference type="Pfam" id="PF13567"/>
    </source>
</evidence>
<feature type="transmembrane region" description="Helical" evidence="6">
    <location>
        <begin position="485"/>
        <end position="503"/>
    </location>
</feature>
<dbReference type="RefSeq" id="WP_145084057.1">
    <property type="nucleotide sequence ID" value="NZ_CP036298.1"/>
</dbReference>
<proteinExistence type="predicted"/>
<feature type="transmembrane region" description="Helical" evidence="6">
    <location>
        <begin position="426"/>
        <end position="443"/>
    </location>
</feature>
<sequence>MPGSAKAESEQVPTSGTAAEKDFAEKDFLRIGSCGTAKRWLLDHWHPLAWLPAEHWARGEPWGYHLYRFPMVWAFLAMFAGVAGARWFSEETVEWWGLGCLVMLGLATLLLGNQRLGAASALALCAMVLFGVFHGLSQTPSTYDSLSRVATRQGRPLAAQCVIESAAIWKPNPYYRPEDPASELWRTQWDVRVEKVRDGRYWQTATASCTLSVLGRVQHLFPGDVLEVFAEVRAIQPPTNPGTFDFAEHARQRGVFVGLTSKSVGQISRVGTRQNYPLSRCRAHAVAAVDGWLHRWVTCGQAPLAAALIFGQREQVDRGDVQDLMTTGTLHLLAISGLHVEIVASAIVLMSSLLLLRNRTSLLLIIGICGAYAVLAGGKPPVLRAVILVIAFSLARTLGRNARLANILGGAALVLLFVRTNNVHNIGVQLSFLAVAAIGLFVVQGDRSSTRRSALQAVVEESLSRRSRWFLVATRTLVSMARLSLWVWLITCPLVWSCFHVVSPVAVPLNVVLAVPLSLSLLSGLTTAVLGWIPPLGFLAGGICGYSLASIGWLVERASRLPLGHLWLPAPSPGWVLSFYAILLGWLIVYGRQRKLGLGLLLGGWILIGVVPMCCGSRGYLTSMGGDLRPERVWAEWNESAEDDAEELRCTFIDVGHGTSVMLELPTGEVWLYDAGSLGAAQTSYQDVADVLWQIPTACIDTLMVSHADADHYNAIGGLVERFRVRRIVSTDAFWKSSDRDVANLLETLDRRRLQRETWNAPHSGKVGAVQWQILHPKLGEQAESDNASSLCLLLNYQGIRILLPGDLEGAGLLDLVELPPRPCHVLMAPHHGSVSFNPKALLEWCRPEATIISGNHRALQPTVLEKYVVPGNRLGITYRDGAVQVRVRKRIGGEGVLSLWHWHEGQWEVVDQ</sequence>
<gene>
    <name evidence="9" type="ORF">Q31a_55230</name>
</gene>
<feature type="domain" description="DUF4131" evidence="8">
    <location>
        <begin position="92"/>
        <end position="264"/>
    </location>
</feature>
<evidence type="ECO:0000256" key="6">
    <source>
        <dbReference type="SAM" id="Phobius"/>
    </source>
</evidence>
<evidence type="ECO:0000313" key="10">
    <source>
        <dbReference type="Proteomes" id="UP000318017"/>
    </source>
</evidence>
<keyword evidence="5 6" id="KW-0472">Membrane</keyword>
<dbReference type="NCBIfam" id="TIGR00360">
    <property type="entry name" value="ComEC_N-term"/>
    <property type="match status" value="1"/>
</dbReference>
<dbReference type="SUPFAM" id="SSF56281">
    <property type="entry name" value="Metallo-hydrolase/oxidoreductase"/>
    <property type="match status" value="1"/>
</dbReference>
<dbReference type="Pfam" id="PF03772">
    <property type="entry name" value="Competence"/>
    <property type="match status" value="1"/>
</dbReference>
<dbReference type="InterPro" id="IPR036866">
    <property type="entry name" value="RibonucZ/Hydroxyglut_hydro"/>
</dbReference>
<dbReference type="CDD" id="cd07731">
    <property type="entry name" value="ComA-like_MBL-fold"/>
    <property type="match status" value="1"/>
</dbReference>
<feature type="transmembrane region" description="Helical" evidence="6">
    <location>
        <begin position="404"/>
        <end position="420"/>
    </location>
</feature>
<keyword evidence="3 6" id="KW-0812">Transmembrane</keyword>
<dbReference type="KEGG" id="ahel:Q31a_55230"/>
<feature type="transmembrane region" description="Helical" evidence="6">
    <location>
        <begin position="95"/>
        <end position="112"/>
    </location>
</feature>
<feature type="domain" description="ComEC/Rec2-related protein" evidence="7">
    <location>
        <begin position="308"/>
        <end position="589"/>
    </location>
</feature>
<dbReference type="Gene3D" id="3.60.15.10">
    <property type="entry name" value="Ribonuclease Z/Hydroxyacylglutathione hydrolase-like"/>
    <property type="match status" value="1"/>
</dbReference>